<organism evidence="1 2">
    <name type="scientific">Jaminaea rosea</name>
    <dbReference type="NCBI Taxonomy" id="1569628"/>
    <lineage>
        <taxon>Eukaryota</taxon>
        <taxon>Fungi</taxon>
        <taxon>Dikarya</taxon>
        <taxon>Basidiomycota</taxon>
        <taxon>Ustilaginomycotina</taxon>
        <taxon>Exobasidiomycetes</taxon>
        <taxon>Microstromatales</taxon>
        <taxon>Microstromatales incertae sedis</taxon>
        <taxon>Jaminaea</taxon>
    </lineage>
</organism>
<evidence type="ECO:0000313" key="2">
    <source>
        <dbReference type="Proteomes" id="UP000245884"/>
    </source>
</evidence>
<gene>
    <name evidence="1" type="ORF">BDZ90DRAFT_130446</name>
</gene>
<protein>
    <submittedName>
        <fullName evidence="1">Uncharacterized protein</fullName>
    </submittedName>
</protein>
<dbReference type="RefSeq" id="XP_025363390.1">
    <property type="nucleotide sequence ID" value="XM_025503372.1"/>
</dbReference>
<dbReference type="AlphaFoldDB" id="A0A316UVF9"/>
<reference evidence="1 2" key="1">
    <citation type="journal article" date="2018" name="Mol. Biol. Evol.">
        <title>Broad Genomic Sampling Reveals a Smut Pathogenic Ancestry of the Fungal Clade Ustilaginomycotina.</title>
        <authorList>
            <person name="Kijpornyongpan T."/>
            <person name="Mondo S.J."/>
            <person name="Barry K."/>
            <person name="Sandor L."/>
            <person name="Lee J."/>
            <person name="Lipzen A."/>
            <person name="Pangilinan J."/>
            <person name="LaButti K."/>
            <person name="Hainaut M."/>
            <person name="Henrissat B."/>
            <person name="Grigoriev I.V."/>
            <person name="Spatafora J.W."/>
            <person name="Aime M.C."/>
        </authorList>
    </citation>
    <scope>NUCLEOTIDE SEQUENCE [LARGE SCALE GENOMIC DNA]</scope>
    <source>
        <strain evidence="1 2">MCA 5214</strain>
    </source>
</reference>
<proteinExistence type="predicted"/>
<dbReference type="EMBL" id="KZ819664">
    <property type="protein sequence ID" value="PWN28778.1"/>
    <property type="molecule type" value="Genomic_DNA"/>
</dbReference>
<dbReference type="Proteomes" id="UP000245884">
    <property type="component" value="Unassembled WGS sequence"/>
</dbReference>
<sequence>MGSTRSTLLGRSRKICAATPTPSAPLSCSLNQLLTFWRAGAAIRMRASASAVPREGRDERSFGDVRAFVAWPVLQTVDVVVQTASQHSPLPPCLPLSPVPAPRPSPRFSCSLALAFTRNRPTMAKAPMISIAAPPSLSPASASCACLSFLAAGAADGWPQGLDLCVA</sequence>
<keyword evidence="2" id="KW-1185">Reference proteome</keyword>
<dbReference type="GeneID" id="37025195"/>
<accession>A0A316UVF9</accession>
<evidence type="ECO:0000313" key="1">
    <source>
        <dbReference type="EMBL" id="PWN28778.1"/>
    </source>
</evidence>
<name>A0A316UVF9_9BASI</name>